<accession>A0AAV4HXV1</accession>
<gene>
    <name evidence="1" type="ORF">ElyMa_002879400</name>
</gene>
<reference evidence="1 2" key="1">
    <citation type="journal article" date="2021" name="Elife">
        <title>Chloroplast acquisition without the gene transfer in kleptoplastic sea slugs, Plakobranchus ocellatus.</title>
        <authorList>
            <person name="Maeda T."/>
            <person name="Takahashi S."/>
            <person name="Yoshida T."/>
            <person name="Shimamura S."/>
            <person name="Takaki Y."/>
            <person name="Nagai Y."/>
            <person name="Toyoda A."/>
            <person name="Suzuki Y."/>
            <person name="Arimoto A."/>
            <person name="Ishii H."/>
            <person name="Satoh N."/>
            <person name="Nishiyama T."/>
            <person name="Hasebe M."/>
            <person name="Maruyama T."/>
            <person name="Minagawa J."/>
            <person name="Obokata J."/>
            <person name="Shigenobu S."/>
        </authorList>
    </citation>
    <scope>NUCLEOTIDE SEQUENCE [LARGE SCALE GENOMIC DNA]</scope>
</reference>
<name>A0AAV4HXV1_9GAST</name>
<dbReference type="EMBL" id="BMAT01005953">
    <property type="protein sequence ID" value="GFS03073.1"/>
    <property type="molecule type" value="Genomic_DNA"/>
</dbReference>
<keyword evidence="2" id="KW-1185">Reference proteome</keyword>
<protein>
    <submittedName>
        <fullName evidence="1">Uncharacterized protein</fullName>
    </submittedName>
</protein>
<dbReference type="AlphaFoldDB" id="A0AAV4HXV1"/>
<dbReference type="PANTHER" id="PTHR47027">
    <property type="entry name" value="REVERSE TRANSCRIPTASE DOMAIN-CONTAINING PROTEIN"/>
    <property type="match status" value="1"/>
</dbReference>
<dbReference type="PANTHER" id="PTHR47027:SF20">
    <property type="entry name" value="REVERSE TRANSCRIPTASE-LIKE PROTEIN WITH RNA-DIRECTED DNA POLYMERASE DOMAIN"/>
    <property type="match status" value="1"/>
</dbReference>
<dbReference type="Proteomes" id="UP000762676">
    <property type="component" value="Unassembled WGS sequence"/>
</dbReference>
<proteinExistence type="predicted"/>
<organism evidence="1 2">
    <name type="scientific">Elysia marginata</name>
    <dbReference type="NCBI Taxonomy" id="1093978"/>
    <lineage>
        <taxon>Eukaryota</taxon>
        <taxon>Metazoa</taxon>
        <taxon>Spiralia</taxon>
        <taxon>Lophotrochozoa</taxon>
        <taxon>Mollusca</taxon>
        <taxon>Gastropoda</taxon>
        <taxon>Heterobranchia</taxon>
        <taxon>Euthyneura</taxon>
        <taxon>Panpulmonata</taxon>
        <taxon>Sacoglossa</taxon>
        <taxon>Placobranchoidea</taxon>
        <taxon>Plakobranchidae</taxon>
        <taxon>Elysia</taxon>
    </lineage>
</organism>
<sequence length="219" mass="25397">MEENIEVGSLMVDTEDVERRKQLSNVALKNVWISKDKIKREIKIKLNKSLVKSILIYNCGTWALTQTEANRLDTFHRKQLRNILDIHYPTLISNKSLYKICNETPLSVQIVESRWRLLGHILRRDNDIPANRAMQAYFNTLTTKFRGRPSTTLPIILNNELSQAFPQMKLKTTKDLQNLPSVAQDRGNWKSLTGRIYSLICSGVKFRRIRSGKQITELN</sequence>
<evidence type="ECO:0000313" key="2">
    <source>
        <dbReference type="Proteomes" id="UP000762676"/>
    </source>
</evidence>
<evidence type="ECO:0000313" key="1">
    <source>
        <dbReference type="EMBL" id="GFS03073.1"/>
    </source>
</evidence>
<comment type="caution">
    <text evidence="1">The sequence shown here is derived from an EMBL/GenBank/DDBJ whole genome shotgun (WGS) entry which is preliminary data.</text>
</comment>